<name>A0A5B8MDB0_9CHLO</name>
<keyword evidence="4" id="KW-1185">Reference proteome</keyword>
<evidence type="ECO:0000313" key="4">
    <source>
        <dbReference type="Proteomes" id="UP000316726"/>
    </source>
</evidence>
<sequence length="148" mass="16153">MAARQLGSALLRRIASYGQTTSGGSAVRTFSAGSSKGNELLEGMEHATGLEKAEKDGFSKGINIFTEGEAWLQAPFGTPEKPVVVTSAFTERIVGVTDPEDDSIVVWDFIRQGEPPKQIIENGEYFVLKQVDNHDDHFKPHTWTGLDS</sequence>
<dbReference type="STRING" id="1764295.A0A5B8MDB0"/>
<dbReference type="Proteomes" id="UP000316726">
    <property type="component" value="Chromosome 2"/>
</dbReference>
<evidence type="ECO:0000256" key="2">
    <source>
        <dbReference type="ARBA" id="ARBA00022833"/>
    </source>
</evidence>
<dbReference type="GO" id="GO:0006123">
    <property type="term" value="P:mitochondrial electron transport, cytochrome c to oxygen"/>
    <property type="evidence" value="ECO:0007669"/>
    <property type="project" value="InterPro"/>
</dbReference>
<accession>A0A5B8MDB0</accession>
<dbReference type="Pfam" id="PF01215">
    <property type="entry name" value="COX5B"/>
    <property type="match status" value="1"/>
</dbReference>
<evidence type="ECO:0000256" key="1">
    <source>
        <dbReference type="ARBA" id="ARBA00022723"/>
    </source>
</evidence>
<dbReference type="GO" id="GO:0045277">
    <property type="term" value="C:respiratory chain complex IV"/>
    <property type="evidence" value="ECO:0007669"/>
    <property type="project" value="InterPro"/>
</dbReference>
<dbReference type="Gene3D" id="2.60.11.10">
    <property type="entry name" value="Cytochrome c oxidase, subunit Vb"/>
    <property type="match status" value="1"/>
</dbReference>
<gene>
    <name evidence="3" type="ORF">A3770_02p10640</name>
</gene>
<dbReference type="GO" id="GO:0046872">
    <property type="term" value="F:metal ion binding"/>
    <property type="evidence" value="ECO:0007669"/>
    <property type="project" value="UniProtKB-KW"/>
</dbReference>
<evidence type="ECO:0000313" key="3">
    <source>
        <dbReference type="EMBL" id="QDZ18546.1"/>
    </source>
</evidence>
<proteinExistence type="predicted"/>
<dbReference type="OrthoDB" id="10249250at2759"/>
<keyword evidence="1" id="KW-0479">Metal-binding</keyword>
<dbReference type="InterPro" id="IPR036972">
    <property type="entry name" value="Cyt_c_oxidase_su5b_sf"/>
</dbReference>
<protein>
    <submittedName>
        <fullName evidence="3">Subunit 4 of mitochondrial cytochrome c oxidase</fullName>
    </submittedName>
</protein>
<dbReference type="SUPFAM" id="SSF57802">
    <property type="entry name" value="Rubredoxin-like"/>
    <property type="match status" value="1"/>
</dbReference>
<organism evidence="3 4">
    <name type="scientific">Chloropicon primus</name>
    <dbReference type="NCBI Taxonomy" id="1764295"/>
    <lineage>
        <taxon>Eukaryota</taxon>
        <taxon>Viridiplantae</taxon>
        <taxon>Chlorophyta</taxon>
        <taxon>Chloropicophyceae</taxon>
        <taxon>Chloropicales</taxon>
        <taxon>Chloropicaceae</taxon>
        <taxon>Chloropicon</taxon>
    </lineage>
</organism>
<dbReference type="PANTHER" id="PTHR10122:SF0">
    <property type="entry name" value="CYTOCHROME C OXIDASE SUBUNIT 5B, ISOFORM A-RELATED"/>
    <property type="match status" value="1"/>
</dbReference>
<dbReference type="EMBL" id="CP031035">
    <property type="protein sequence ID" value="QDZ18546.1"/>
    <property type="molecule type" value="Genomic_DNA"/>
</dbReference>
<dbReference type="InterPro" id="IPR002124">
    <property type="entry name" value="Cyt_c_oxidase_su5b"/>
</dbReference>
<reference evidence="3 4" key="1">
    <citation type="submission" date="2018-07" db="EMBL/GenBank/DDBJ databases">
        <title>The complete nuclear genome of the prasinophyte Chloropicon primus (CCMP1205).</title>
        <authorList>
            <person name="Pombert J.-F."/>
            <person name="Otis C."/>
            <person name="Turmel M."/>
            <person name="Lemieux C."/>
        </authorList>
    </citation>
    <scope>NUCLEOTIDE SEQUENCE [LARGE SCALE GENOMIC DNA]</scope>
    <source>
        <strain evidence="3 4">CCMP1205</strain>
    </source>
</reference>
<dbReference type="PANTHER" id="PTHR10122">
    <property type="entry name" value="CYTOCHROME C OXIDASE SUBUNIT 5B, MITOCHONDRIAL"/>
    <property type="match status" value="1"/>
</dbReference>
<keyword evidence="2" id="KW-0862">Zinc</keyword>
<dbReference type="AlphaFoldDB" id="A0A5B8MDB0"/>
<dbReference type="GO" id="GO:0005740">
    <property type="term" value="C:mitochondrial envelope"/>
    <property type="evidence" value="ECO:0007669"/>
    <property type="project" value="InterPro"/>
</dbReference>
<dbReference type="PROSITE" id="PS51359">
    <property type="entry name" value="COX5B_2"/>
    <property type="match status" value="1"/>
</dbReference>